<protein>
    <submittedName>
        <fullName evidence="1">Uncharacterized protein</fullName>
    </submittedName>
</protein>
<dbReference type="OrthoDB" id="9979716at2759"/>
<proteinExistence type="predicted"/>
<dbReference type="EMBL" id="BGZK01000700">
    <property type="protein sequence ID" value="GBP56740.1"/>
    <property type="molecule type" value="Genomic_DNA"/>
</dbReference>
<name>A0A4C1X0Z5_EUMVA</name>
<dbReference type="AlphaFoldDB" id="A0A4C1X0Z5"/>
<dbReference type="Proteomes" id="UP000299102">
    <property type="component" value="Unassembled WGS sequence"/>
</dbReference>
<reference evidence="1 2" key="1">
    <citation type="journal article" date="2019" name="Commun. Biol.">
        <title>The bagworm genome reveals a unique fibroin gene that provides high tensile strength.</title>
        <authorList>
            <person name="Kono N."/>
            <person name="Nakamura H."/>
            <person name="Ohtoshi R."/>
            <person name="Tomita M."/>
            <person name="Numata K."/>
            <person name="Arakawa K."/>
        </authorList>
    </citation>
    <scope>NUCLEOTIDE SEQUENCE [LARGE SCALE GENOMIC DNA]</scope>
</reference>
<organism evidence="1 2">
    <name type="scientific">Eumeta variegata</name>
    <name type="common">Bagworm moth</name>
    <name type="synonym">Eumeta japonica</name>
    <dbReference type="NCBI Taxonomy" id="151549"/>
    <lineage>
        <taxon>Eukaryota</taxon>
        <taxon>Metazoa</taxon>
        <taxon>Ecdysozoa</taxon>
        <taxon>Arthropoda</taxon>
        <taxon>Hexapoda</taxon>
        <taxon>Insecta</taxon>
        <taxon>Pterygota</taxon>
        <taxon>Neoptera</taxon>
        <taxon>Endopterygota</taxon>
        <taxon>Lepidoptera</taxon>
        <taxon>Glossata</taxon>
        <taxon>Ditrysia</taxon>
        <taxon>Tineoidea</taxon>
        <taxon>Psychidae</taxon>
        <taxon>Oiketicinae</taxon>
        <taxon>Eumeta</taxon>
    </lineage>
</organism>
<evidence type="ECO:0000313" key="1">
    <source>
        <dbReference type="EMBL" id="GBP56740.1"/>
    </source>
</evidence>
<keyword evidence="2" id="KW-1185">Reference proteome</keyword>
<evidence type="ECO:0000313" key="2">
    <source>
        <dbReference type="Proteomes" id="UP000299102"/>
    </source>
</evidence>
<comment type="caution">
    <text evidence="1">The sequence shown here is derived from an EMBL/GenBank/DDBJ whole genome shotgun (WGS) entry which is preliminary data.</text>
</comment>
<accession>A0A4C1X0Z5</accession>
<gene>
    <name evidence="1" type="ORF">EVAR_36994_1</name>
</gene>
<sequence>MKDFMHLTHTDAKACPNLLVGHSFVSLYHEPHSTDVVFGRRRRRTSLTQIISQINEKIHSPIFFTATPGACSEVVFALQTGTTRRGLVVA</sequence>